<keyword evidence="3" id="KW-1185">Reference proteome</keyword>
<evidence type="ECO:0000256" key="1">
    <source>
        <dbReference type="SAM" id="Phobius"/>
    </source>
</evidence>
<dbReference type="EMBL" id="BOOY01000032">
    <property type="protein sequence ID" value="GIJ05159.1"/>
    <property type="molecule type" value="Genomic_DNA"/>
</dbReference>
<accession>A0A8J4DLE3</accession>
<sequence length="89" mass="9302">MSKLNKIAYRPVGLLLGIGAGALAGALFKQAWKWTGHDDDAPNATDEDRGWTEILVAAALQGAIFAVVKAAVDRGGAAGVRKLTGEWPD</sequence>
<evidence type="ECO:0000313" key="3">
    <source>
        <dbReference type="Proteomes" id="UP000652013"/>
    </source>
</evidence>
<name>A0A8J4DLE3_9ACTN</name>
<comment type="caution">
    <text evidence="2">The sequence shown here is derived from an EMBL/GenBank/DDBJ whole genome shotgun (WGS) entry which is preliminary data.</text>
</comment>
<keyword evidence="1" id="KW-0472">Membrane</keyword>
<reference evidence="2" key="1">
    <citation type="submission" date="2021-01" db="EMBL/GenBank/DDBJ databases">
        <title>Whole genome shotgun sequence of Spirilliplanes yamanashiensis NBRC 15828.</title>
        <authorList>
            <person name="Komaki H."/>
            <person name="Tamura T."/>
        </authorList>
    </citation>
    <scope>NUCLEOTIDE SEQUENCE</scope>
    <source>
        <strain evidence="2">NBRC 15828</strain>
    </source>
</reference>
<feature type="transmembrane region" description="Helical" evidence="1">
    <location>
        <begin position="51"/>
        <end position="72"/>
    </location>
</feature>
<proteinExistence type="predicted"/>
<dbReference type="Proteomes" id="UP000652013">
    <property type="component" value="Unassembled WGS sequence"/>
</dbReference>
<evidence type="ECO:0000313" key="2">
    <source>
        <dbReference type="EMBL" id="GIJ05159.1"/>
    </source>
</evidence>
<protein>
    <submittedName>
        <fullName evidence="2">Membrane protein</fullName>
    </submittedName>
</protein>
<keyword evidence="1" id="KW-0812">Transmembrane</keyword>
<dbReference type="InterPro" id="IPR025329">
    <property type="entry name" value="DUF4235"/>
</dbReference>
<feature type="transmembrane region" description="Helical" evidence="1">
    <location>
        <begin position="12"/>
        <end position="31"/>
    </location>
</feature>
<dbReference type="Pfam" id="PF14019">
    <property type="entry name" value="DUF4235"/>
    <property type="match status" value="1"/>
</dbReference>
<keyword evidence="1" id="KW-1133">Transmembrane helix</keyword>
<dbReference type="RefSeq" id="WP_203940379.1">
    <property type="nucleotide sequence ID" value="NZ_BAAAGJ010000011.1"/>
</dbReference>
<dbReference type="AlphaFoldDB" id="A0A8J4DLE3"/>
<organism evidence="2 3">
    <name type="scientific">Spirilliplanes yamanashiensis</name>
    <dbReference type="NCBI Taxonomy" id="42233"/>
    <lineage>
        <taxon>Bacteria</taxon>
        <taxon>Bacillati</taxon>
        <taxon>Actinomycetota</taxon>
        <taxon>Actinomycetes</taxon>
        <taxon>Micromonosporales</taxon>
        <taxon>Micromonosporaceae</taxon>
        <taxon>Spirilliplanes</taxon>
    </lineage>
</organism>
<gene>
    <name evidence="2" type="ORF">Sya03_45110</name>
</gene>